<dbReference type="EMBL" id="FXTI01000002">
    <property type="protein sequence ID" value="SMO46486.1"/>
    <property type="molecule type" value="Genomic_DNA"/>
</dbReference>
<dbReference type="NCBIfam" id="TIGR03150">
    <property type="entry name" value="fabF"/>
    <property type="match status" value="1"/>
</dbReference>
<evidence type="ECO:0000256" key="13">
    <source>
        <dbReference type="ARBA" id="ARBA00047659"/>
    </source>
</evidence>
<evidence type="ECO:0000313" key="18">
    <source>
        <dbReference type="EMBL" id="SMO46486.1"/>
    </source>
</evidence>
<comment type="similarity">
    <text evidence="2 14 16">Belongs to the thiolase-like superfamily. Beta-ketoacyl-ACP synthases family.</text>
</comment>
<protein>
    <recommendedName>
        <fullName evidence="4 14">3-oxoacyl-[acyl-carrier-protein] synthase 2</fullName>
        <ecNumber evidence="3 14">2.3.1.179</ecNumber>
    </recommendedName>
</protein>
<accession>A0A521BHF9</accession>
<dbReference type="CDD" id="cd00834">
    <property type="entry name" value="KAS_I_II"/>
    <property type="match status" value="1"/>
</dbReference>
<dbReference type="RefSeq" id="WP_142504411.1">
    <property type="nucleotide sequence ID" value="NZ_FXTI01000002.1"/>
</dbReference>
<comment type="catalytic activity">
    <reaction evidence="12 14">
        <text>(9Z)-hexadecenoyl-[ACP] + malonyl-[ACP] + H(+) = 3-oxo-(11Z)-octadecenoyl-[ACP] + holo-[ACP] + CO2</text>
        <dbReference type="Rhea" id="RHEA:55040"/>
        <dbReference type="Rhea" id="RHEA-COMP:9623"/>
        <dbReference type="Rhea" id="RHEA-COMP:9685"/>
        <dbReference type="Rhea" id="RHEA-COMP:10800"/>
        <dbReference type="Rhea" id="RHEA-COMP:14074"/>
        <dbReference type="ChEBI" id="CHEBI:15378"/>
        <dbReference type="ChEBI" id="CHEBI:16526"/>
        <dbReference type="ChEBI" id="CHEBI:64479"/>
        <dbReference type="ChEBI" id="CHEBI:78449"/>
        <dbReference type="ChEBI" id="CHEBI:83989"/>
        <dbReference type="ChEBI" id="CHEBI:138538"/>
        <dbReference type="EC" id="2.3.1.179"/>
    </reaction>
</comment>
<dbReference type="InterPro" id="IPR014030">
    <property type="entry name" value="Ketoacyl_synth_N"/>
</dbReference>
<keyword evidence="19" id="KW-1185">Reference proteome</keyword>
<dbReference type="SMART" id="SM00825">
    <property type="entry name" value="PKS_KS"/>
    <property type="match status" value="1"/>
</dbReference>
<evidence type="ECO:0000256" key="2">
    <source>
        <dbReference type="ARBA" id="ARBA00008467"/>
    </source>
</evidence>
<dbReference type="NCBIfam" id="NF004970">
    <property type="entry name" value="PRK06333.1"/>
    <property type="match status" value="1"/>
</dbReference>
<dbReference type="PANTHER" id="PTHR11712">
    <property type="entry name" value="POLYKETIDE SYNTHASE-RELATED"/>
    <property type="match status" value="1"/>
</dbReference>
<dbReference type="Proteomes" id="UP000315636">
    <property type="component" value="Unassembled WGS sequence"/>
</dbReference>
<dbReference type="PROSITE" id="PS52004">
    <property type="entry name" value="KS3_2"/>
    <property type="match status" value="1"/>
</dbReference>
<evidence type="ECO:0000256" key="16">
    <source>
        <dbReference type="RuleBase" id="RU003694"/>
    </source>
</evidence>
<evidence type="ECO:0000256" key="6">
    <source>
        <dbReference type="ARBA" id="ARBA00022679"/>
    </source>
</evidence>
<dbReference type="PROSITE" id="PS00606">
    <property type="entry name" value="KS3_1"/>
    <property type="match status" value="1"/>
</dbReference>
<dbReference type="AlphaFoldDB" id="A0A521BHF9"/>
<evidence type="ECO:0000256" key="14">
    <source>
        <dbReference type="PIRNR" id="PIRNR000447"/>
    </source>
</evidence>
<dbReference type="Pfam" id="PF02801">
    <property type="entry name" value="Ketoacyl-synt_C"/>
    <property type="match status" value="1"/>
</dbReference>
<feature type="domain" description="Ketosynthase family 3 (KS3)" evidence="17">
    <location>
        <begin position="2"/>
        <end position="410"/>
    </location>
</feature>
<keyword evidence="6 14" id="KW-0808">Transferase</keyword>
<dbReference type="GO" id="GO:0004315">
    <property type="term" value="F:3-oxoacyl-[acyl-carrier-protein] synthase activity"/>
    <property type="evidence" value="ECO:0007669"/>
    <property type="project" value="UniProtKB-UniRule"/>
</dbReference>
<evidence type="ECO:0000256" key="15">
    <source>
        <dbReference type="PIRSR" id="PIRSR000447-1"/>
    </source>
</evidence>
<feature type="active site" description="For beta-ketoacyl synthase activity" evidence="15">
    <location>
        <position position="163"/>
    </location>
</feature>
<dbReference type="PIRSF" id="PIRSF000447">
    <property type="entry name" value="KAS_II"/>
    <property type="match status" value="1"/>
</dbReference>
<dbReference type="EC" id="2.3.1.179" evidence="3 14"/>
<name>A0A521BHF9_9BACL</name>
<gene>
    <name evidence="18" type="ORF">SAMN06264849_10294</name>
</gene>
<dbReference type="FunFam" id="3.40.47.10:FF:000009">
    <property type="entry name" value="3-oxoacyl-[acyl-carrier-protein] synthase 2"/>
    <property type="match status" value="1"/>
</dbReference>
<dbReference type="UniPathway" id="UPA00094"/>
<keyword evidence="10 14" id="KW-0012">Acyltransferase</keyword>
<dbReference type="InterPro" id="IPR020841">
    <property type="entry name" value="PKS_Beta-ketoAc_synthase_dom"/>
</dbReference>
<keyword evidence="9 14" id="KW-0275">Fatty acid biosynthesis</keyword>
<dbReference type="GO" id="GO:0005829">
    <property type="term" value="C:cytosol"/>
    <property type="evidence" value="ECO:0007669"/>
    <property type="project" value="TreeGrafter"/>
</dbReference>
<keyword evidence="5 14" id="KW-0444">Lipid biosynthesis</keyword>
<dbReference type="InterPro" id="IPR017568">
    <property type="entry name" value="3-oxoacyl-ACP_synth-2"/>
</dbReference>
<evidence type="ECO:0000256" key="5">
    <source>
        <dbReference type="ARBA" id="ARBA00022516"/>
    </source>
</evidence>
<reference evidence="18 19" key="1">
    <citation type="submission" date="2017-05" db="EMBL/GenBank/DDBJ databases">
        <authorList>
            <person name="Varghese N."/>
            <person name="Submissions S."/>
        </authorList>
    </citation>
    <scope>NUCLEOTIDE SEQUENCE [LARGE SCALE GENOMIC DNA]</scope>
    <source>
        <strain evidence="18 19">DSM 45474</strain>
    </source>
</reference>
<dbReference type="InterPro" id="IPR016039">
    <property type="entry name" value="Thiolase-like"/>
</dbReference>
<dbReference type="NCBIfam" id="NF005589">
    <property type="entry name" value="PRK07314.1"/>
    <property type="match status" value="1"/>
</dbReference>
<comment type="pathway">
    <text evidence="1 14">Lipid metabolism; fatty acid biosynthesis.</text>
</comment>
<evidence type="ECO:0000259" key="17">
    <source>
        <dbReference type="PROSITE" id="PS52004"/>
    </source>
</evidence>
<dbReference type="OrthoDB" id="9808669at2"/>
<evidence type="ECO:0000313" key="19">
    <source>
        <dbReference type="Proteomes" id="UP000315636"/>
    </source>
</evidence>
<dbReference type="InterPro" id="IPR000794">
    <property type="entry name" value="Beta-ketoacyl_synthase"/>
</dbReference>
<dbReference type="SUPFAM" id="SSF53901">
    <property type="entry name" value="Thiolase-like"/>
    <property type="match status" value="2"/>
</dbReference>
<organism evidence="18 19">
    <name type="scientific">Melghirimyces algeriensis</name>
    <dbReference type="NCBI Taxonomy" id="910412"/>
    <lineage>
        <taxon>Bacteria</taxon>
        <taxon>Bacillati</taxon>
        <taxon>Bacillota</taxon>
        <taxon>Bacilli</taxon>
        <taxon>Bacillales</taxon>
        <taxon>Thermoactinomycetaceae</taxon>
        <taxon>Melghirimyces</taxon>
    </lineage>
</organism>
<evidence type="ECO:0000256" key="10">
    <source>
        <dbReference type="ARBA" id="ARBA00023315"/>
    </source>
</evidence>
<evidence type="ECO:0000256" key="3">
    <source>
        <dbReference type="ARBA" id="ARBA00012356"/>
    </source>
</evidence>
<dbReference type="Gene3D" id="3.40.47.10">
    <property type="match status" value="1"/>
</dbReference>
<proteinExistence type="inferred from homology"/>
<evidence type="ECO:0000256" key="11">
    <source>
        <dbReference type="ARBA" id="ARBA00024006"/>
    </source>
</evidence>
<dbReference type="Pfam" id="PF00109">
    <property type="entry name" value="ketoacyl-synt"/>
    <property type="match status" value="1"/>
</dbReference>
<evidence type="ECO:0000256" key="12">
    <source>
        <dbReference type="ARBA" id="ARBA00047318"/>
    </source>
</evidence>
<evidence type="ECO:0000256" key="9">
    <source>
        <dbReference type="ARBA" id="ARBA00023160"/>
    </source>
</evidence>
<evidence type="ECO:0000256" key="1">
    <source>
        <dbReference type="ARBA" id="ARBA00005194"/>
    </source>
</evidence>
<dbReference type="PANTHER" id="PTHR11712:SF336">
    <property type="entry name" value="3-OXOACYL-[ACYL-CARRIER-PROTEIN] SYNTHASE, MITOCHONDRIAL"/>
    <property type="match status" value="1"/>
</dbReference>
<dbReference type="InterPro" id="IPR014031">
    <property type="entry name" value="Ketoacyl_synth_C"/>
</dbReference>
<evidence type="ECO:0000256" key="4">
    <source>
        <dbReference type="ARBA" id="ARBA00014657"/>
    </source>
</evidence>
<comment type="catalytic activity">
    <reaction evidence="13 14">
        <text>a fatty acyl-[ACP] + malonyl-[ACP] + H(+) = a 3-oxoacyl-[ACP] + holo-[ACP] + CO2</text>
        <dbReference type="Rhea" id="RHEA:22836"/>
        <dbReference type="Rhea" id="RHEA-COMP:9623"/>
        <dbReference type="Rhea" id="RHEA-COMP:9685"/>
        <dbReference type="Rhea" id="RHEA-COMP:9916"/>
        <dbReference type="Rhea" id="RHEA-COMP:14125"/>
        <dbReference type="ChEBI" id="CHEBI:15378"/>
        <dbReference type="ChEBI" id="CHEBI:16526"/>
        <dbReference type="ChEBI" id="CHEBI:64479"/>
        <dbReference type="ChEBI" id="CHEBI:78449"/>
        <dbReference type="ChEBI" id="CHEBI:78776"/>
        <dbReference type="ChEBI" id="CHEBI:138651"/>
    </reaction>
</comment>
<evidence type="ECO:0000256" key="8">
    <source>
        <dbReference type="ARBA" id="ARBA00023098"/>
    </source>
</evidence>
<evidence type="ECO:0000256" key="7">
    <source>
        <dbReference type="ARBA" id="ARBA00022832"/>
    </source>
</evidence>
<keyword evidence="8" id="KW-0443">Lipid metabolism</keyword>
<comment type="function">
    <text evidence="11 14">Involved in the type II fatty acid elongation cycle. Catalyzes the elongation of a wide range of acyl-ACP by the addition of two carbons from malonyl-ACP to an acyl acceptor. Can efficiently catalyze the conversion of palmitoleoyl-ACP (cis-hexadec-9-enoyl-ACP) to cis-vaccenoyl-ACP (cis-octadec-11-enoyl-ACP), an essential step in the thermal regulation of fatty acid composition.</text>
</comment>
<dbReference type="GO" id="GO:0006633">
    <property type="term" value="P:fatty acid biosynthetic process"/>
    <property type="evidence" value="ECO:0007669"/>
    <property type="project" value="UniProtKB-UniRule"/>
</dbReference>
<sequence length="415" mass="44081">MSKRVVITGLGVLSPIGNDIPTFWNNLISGKSGIGPVTRFDASDFPTRIAGEVKGFDPLEYMDRKEARRMDRFVQFAVAASQNALKDAGIEIDREDPDRIGTYIGSGIGGLQTWEDQHRNLIEKGPRRVSPFFIPMMIANMAAGQVSISTGAKGPCSAAISACATGTHSIGDAANIIRRGDADVMIAGGTEATVTPMAFAGFCANQAMSRRNDEPERASRPFDKERDGFVMGEGAGILILESLDHALDRGAEIVAEVIGYGMSGDAYHLTAPAPEGEGAARSMKRALNEAGLKPEDVDYINAHGTSTGPNDKFETIAMKNVFGDHAYRLAVSSTKSMTGHLLGAAGGVEAIATALALKEKILPPTINYEYPDPDCDLDYIPNEARRVNVNVALSNSLGFGGHNATIALKAYDGAE</sequence>
<dbReference type="InterPro" id="IPR018201">
    <property type="entry name" value="Ketoacyl_synth_AS"/>
</dbReference>
<keyword evidence="7" id="KW-0276">Fatty acid metabolism</keyword>